<keyword evidence="8" id="KW-1185">Reference proteome</keyword>
<dbReference type="GO" id="GO:0030246">
    <property type="term" value="F:carbohydrate binding"/>
    <property type="evidence" value="ECO:0007669"/>
    <property type="project" value="UniProtKB-KW"/>
</dbReference>
<evidence type="ECO:0000313" key="8">
    <source>
        <dbReference type="Proteomes" id="UP000693946"/>
    </source>
</evidence>
<name>A0AAV6PVK3_SOLSE</name>
<organism evidence="7 8">
    <name type="scientific">Solea senegalensis</name>
    <name type="common">Senegalese sole</name>
    <dbReference type="NCBI Taxonomy" id="28829"/>
    <lineage>
        <taxon>Eukaryota</taxon>
        <taxon>Metazoa</taxon>
        <taxon>Chordata</taxon>
        <taxon>Craniata</taxon>
        <taxon>Vertebrata</taxon>
        <taxon>Euteleostomi</taxon>
        <taxon>Actinopterygii</taxon>
        <taxon>Neopterygii</taxon>
        <taxon>Teleostei</taxon>
        <taxon>Neoteleostei</taxon>
        <taxon>Acanthomorphata</taxon>
        <taxon>Carangaria</taxon>
        <taxon>Pleuronectiformes</taxon>
        <taxon>Pleuronectoidei</taxon>
        <taxon>Soleidae</taxon>
        <taxon>Solea</taxon>
    </lineage>
</organism>
<evidence type="ECO:0000313" key="7">
    <source>
        <dbReference type="EMBL" id="KAG7476016.1"/>
    </source>
</evidence>
<keyword evidence="5" id="KW-0812">Transmembrane</keyword>
<dbReference type="Proteomes" id="UP000693946">
    <property type="component" value="Linkage Group LG9"/>
</dbReference>
<dbReference type="PANTHER" id="PTHR46490:SF6">
    <property type="entry name" value="ASIALOGLYCOPROTEIN RECEPTOR 1-LIKE-RELATED"/>
    <property type="match status" value="1"/>
</dbReference>
<dbReference type="Pfam" id="PF00059">
    <property type="entry name" value="Lectin_C"/>
    <property type="match status" value="1"/>
</dbReference>
<keyword evidence="4" id="KW-0175">Coiled coil</keyword>
<feature type="transmembrane region" description="Helical" evidence="5">
    <location>
        <begin position="54"/>
        <end position="84"/>
    </location>
</feature>
<feature type="coiled-coil region" evidence="4">
    <location>
        <begin position="94"/>
        <end position="128"/>
    </location>
</feature>
<dbReference type="PROSITE" id="PS50041">
    <property type="entry name" value="C_TYPE_LECTIN_2"/>
    <property type="match status" value="1"/>
</dbReference>
<keyword evidence="5" id="KW-1133">Transmembrane helix</keyword>
<keyword evidence="1" id="KW-0430">Lectin</keyword>
<sequence>MAEEISYATVVFKNGVQPPKAEKKEDDTVYATVQVATLPSKTPTDVEAAAESRYFYLLLVSLVILCVLLVTCIAAIISICVLMANRAETFSAALSNLTLVKQQLIMERNLLENQTEKLLRDIDNLNWTLGIILKHDTFPVNEFCPDKQCQPCRKQWIHFQEKCYWFDERPPSWKTWDQSQRLCKDKCADLVVIDSQQEQEFIGLHTKEYYTRNHGYWMGLRKNDEGKLLWVDGRNVTLGFWSKDSDRSEPCVSFIPVENITANWRTRSCSMQNKFICETAVLIRTSVH</sequence>
<keyword evidence="2" id="KW-1015">Disulfide bond</keyword>
<feature type="domain" description="C-type lectin" evidence="6">
    <location>
        <begin position="159"/>
        <end position="278"/>
    </location>
</feature>
<evidence type="ECO:0000256" key="5">
    <source>
        <dbReference type="SAM" id="Phobius"/>
    </source>
</evidence>
<dbReference type="PANTHER" id="PTHR46490">
    <property type="entry name" value="C-TYPE LECTIN DOMAIN FAMILY 12 MEMBER A-RELATED"/>
    <property type="match status" value="1"/>
</dbReference>
<accession>A0AAV6PVK3</accession>
<comment type="caution">
    <text evidence="7">The sequence shown here is derived from an EMBL/GenBank/DDBJ whole genome shotgun (WGS) entry which is preliminary data.</text>
</comment>
<dbReference type="AlphaFoldDB" id="A0AAV6PVK3"/>
<dbReference type="SMART" id="SM00034">
    <property type="entry name" value="CLECT"/>
    <property type="match status" value="1"/>
</dbReference>
<keyword evidence="3" id="KW-0325">Glycoprotein</keyword>
<dbReference type="InterPro" id="IPR052309">
    <property type="entry name" value="C-type_Lectin_Domain_Fam1"/>
</dbReference>
<evidence type="ECO:0000259" key="6">
    <source>
        <dbReference type="PROSITE" id="PS50041"/>
    </source>
</evidence>
<dbReference type="EMBL" id="JAGKHQ010000021">
    <property type="protein sequence ID" value="KAG7476016.1"/>
    <property type="molecule type" value="Genomic_DNA"/>
</dbReference>
<evidence type="ECO:0000256" key="3">
    <source>
        <dbReference type="ARBA" id="ARBA00023180"/>
    </source>
</evidence>
<evidence type="ECO:0000256" key="4">
    <source>
        <dbReference type="SAM" id="Coils"/>
    </source>
</evidence>
<keyword evidence="5" id="KW-0472">Membrane</keyword>
<reference evidence="7 8" key="1">
    <citation type="journal article" date="2021" name="Sci. Rep.">
        <title>Chromosome anchoring in Senegalese sole (Solea senegalensis) reveals sex-associated markers and genome rearrangements in flatfish.</title>
        <authorList>
            <person name="Guerrero-Cozar I."/>
            <person name="Gomez-Garrido J."/>
            <person name="Berbel C."/>
            <person name="Martinez-Blanch J.F."/>
            <person name="Alioto T."/>
            <person name="Claros M.G."/>
            <person name="Gagnaire P.A."/>
            <person name="Manchado M."/>
        </authorList>
    </citation>
    <scope>NUCLEOTIDE SEQUENCE [LARGE SCALE GENOMIC DNA]</scope>
    <source>
        <strain evidence="7">Sse05_10M</strain>
    </source>
</reference>
<evidence type="ECO:0000256" key="2">
    <source>
        <dbReference type="ARBA" id="ARBA00023157"/>
    </source>
</evidence>
<gene>
    <name evidence="7" type="ORF">JOB18_042990</name>
</gene>
<dbReference type="InterPro" id="IPR001304">
    <property type="entry name" value="C-type_lectin-like"/>
</dbReference>
<evidence type="ECO:0000256" key="1">
    <source>
        <dbReference type="ARBA" id="ARBA00022734"/>
    </source>
</evidence>
<proteinExistence type="predicted"/>
<protein>
    <recommendedName>
        <fullName evidence="6">C-type lectin domain-containing protein</fullName>
    </recommendedName>
</protein>